<dbReference type="EMBL" id="CM045880">
    <property type="protein sequence ID" value="KAI7938262.1"/>
    <property type="molecule type" value="Genomic_DNA"/>
</dbReference>
<gene>
    <name evidence="1" type="ORF">MJO28_015182</name>
</gene>
<proteinExistence type="predicted"/>
<dbReference type="Proteomes" id="UP001060170">
    <property type="component" value="Chromosome 16"/>
</dbReference>
<evidence type="ECO:0000313" key="2">
    <source>
        <dbReference type="Proteomes" id="UP001060170"/>
    </source>
</evidence>
<evidence type="ECO:0000313" key="1">
    <source>
        <dbReference type="EMBL" id="KAI7938262.1"/>
    </source>
</evidence>
<name>A0ACC0DS19_9BASI</name>
<reference evidence="1 2" key="3">
    <citation type="journal article" date="2022" name="Microbiol. Spectr.">
        <title>Folding features and dynamics of 3D genome architecture in plant fungal pathogens.</title>
        <authorList>
            <person name="Xia C."/>
        </authorList>
    </citation>
    <scope>NUCLEOTIDE SEQUENCE [LARGE SCALE GENOMIC DNA]</scope>
    <source>
        <strain evidence="1 2">93-210</strain>
    </source>
</reference>
<reference evidence="2" key="2">
    <citation type="journal article" date="2018" name="Mol. Plant Microbe Interact.">
        <title>Genome sequence resources for the wheat stripe rust pathogen (Puccinia striiformis f. sp. tritici) and the barley stripe rust pathogen (Puccinia striiformis f. sp. hordei).</title>
        <authorList>
            <person name="Xia C."/>
            <person name="Wang M."/>
            <person name="Yin C."/>
            <person name="Cornejo O.E."/>
            <person name="Hulbert S.H."/>
            <person name="Chen X."/>
        </authorList>
    </citation>
    <scope>NUCLEOTIDE SEQUENCE [LARGE SCALE GENOMIC DNA]</scope>
    <source>
        <strain evidence="2">93-210</strain>
    </source>
</reference>
<accession>A0ACC0DS19</accession>
<comment type="caution">
    <text evidence="1">The sequence shown here is derived from an EMBL/GenBank/DDBJ whole genome shotgun (WGS) entry which is preliminary data.</text>
</comment>
<sequence length="218" mass="22367">MFANSAAHAAQGFKASETAASGARASNALSDGLELVGKGAAGGSEGFRAPSVGAAGGGVKDIHSPQILPQSDAKLAPLPKDRTLVDPKDAPTDPGLNLNPSSSNAPKENFQPPKRTTPLAPKEEFNTQAPTPKELPKENPPPTPEITPAPVEPPGEARALDTTPKPGDPNGALAPGAKPPPRKLLSLFDESRYAKPSPEIQAVPIATVSTPVELPLTR</sequence>
<keyword evidence="2" id="KW-1185">Reference proteome</keyword>
<reference evidence="2" key="1">
    <citation type="journal article" date="2018" name="BMC Genomics">
        <title>Genomic insights into host adaptation between the wheat stripe rust pathogen (Puccinia striiformis f. sp. tritici) and the barley stripe rust pathogen (Puccinia striiformis f. sp. hordei).</title>
        <authorList>
            <person name="Xia C."/>
            <person name="Wang M."/>
            <person name="Yin C."/>
            <person name="Cornejo O.E."/>
            <person name="Hulbert S.H."/>
            <person name="Chen X."/>
        </authorList>
    </citation>
    <scope>NUCLEOTIDE SEQUENCE [LARGE SCALE GENOMIC DNA]</scope>
    <source>
        <strain evidence="2">93-210</strain>
    </source>
</reference>
<protein>
    <submittedName>
        <fullName evidence="1">Uncharacterized protein</fullName>
    </submittedName>
</protein>
<organism evidence="1 2">
    <name type="scientific">Puccinia striiformis f. sp. tritici</name>
    <dbReference type="NCBI Taxonomy" id="168172"/>
    <lineage>
        <taxon>Eukaryota</taxon>
        <taxon>Fungi</taxon>
        <taxon>Dikarya</taxon>
        <taxon>Basidiomycota</taxon>
        <taxon>Pucciniomycotina</taxon>
        <taxon>Pucciniomycetes</taxon>
        <taxon>Pucciniales</taxon>
        <taxon>Pucciniaceae</taxon>
        <taxon>Puccinia</taxon>
    </lineage>
</organism>